<dbReference type="GO" id="GO:0030596">
    <property type="term" value="F:alpha-L-rhamnosidase activity"/>
    <property type="evidence" value="ECO:0007669"/>
    <property type="project" value="UniProtKB-EC"/>
</dbReference>
<keyword evidence="9" id="KW-1185">Reference proteome</keyword>
<dbReference type="Gene3D" id="2.60.120.260">
    <property type="entry name" value="Galactose-binding domain-like"/>
    <property type="match status" value="2"/>
</dbReference>
<protein>
    <recommendedName>
        <fullName evidence="2">alpha-L-rhamnosidase</fullName>
        <ecNumber evidence="2">3.2.1.40</ecNumber>
    </recommendedName>
</protein>
<evidence type="ECO:0000313" key="9">
    <source>
        <dbReference type="Proteomes" id="UP000185696"/>
    </source>
</evidence>
<dbReference type="AlphaFoldDB" id="A0A7Z1AUI4"/>
<dbReference type="Pfam" id="PF25788">
    <property type="entry name" value="Ig_Rha78A_N"/>
    <property type="match status" value="1"/>
</dbReference>
<dbReference type="GO" id="GO:0005975">
    <property type="term" value="P:carbohydrate metabolic process"/>
    <property type="evidence" value="ECO:0007669"/>
    <property type="project" value="InterPro"/>
</dbReference>
<gene>
    <name evidence="8" type="ORF">BLA60_35655</name>
</gene>
<evidence type="ECO:0000259" key="6">
    <source>
        <dbReference type="Pfam" id="PF17389"/>
    </source>
</evidence>
<dbReference type="PIRSF" id="PIRSF010631">
    <property type="entry name" value="A-rhamnsds"/>
    <property type="match status" value="1"/>
</dbReference>
<sequence length="915" mass="98273">MVDAPAGLRFEHQPAPVLGIGTPAPRLSWHVPAAEPGFRQRAYEVEAGGRRFVVESAEQVLVPWPGEPLVSRERVEVRVRVLGADWSPWSEPAVVEAGLLSAADWSATMIGADTRHAPVMTGRLTVPGEVRTARLRITAHGLCVPWVNGRRAGDHVLAPGWTSYHHRLRYHTHDVTDLVRAGDNVVEVLLGNGWFRGRLGWRGERAHYGDRLGLLAQLEVTTVDGATHVLATDRAWTATESGVLADDLYDGQRTDLRHRSTVDTSADVPVVELDTDLTRLVAPDGPPVRVTGTVPAVGVSTSPSGATIVDFGQNLVGWVRLRSRAGTEGAEVTVRHAEVLDGGELAVGPLRGAKATDSYLLAGGDELLEPALTCHGFRYAEVTGVPGLRAGDVTAAVVGTDLERAGWFECSNPLLNRFHENVVWSARGNFVDVPTDCPQRDERFGWTGDAQIFAPTAAFLFDSAGFLTSWLADLSADQRADGSVPWVVPDVFPWPTPGAAAWSDAAVLVPRVLHQRTGDLGLLRRQLPGMCAWVDHAAALAGEDRVWSGGFQFGDWLDPSAPPDDPFAALTDPDLVATAYLARSAGALAEVAGLLGETALAARYDELADEVRAAFTREFVTESGRVLGETPTAYALAITGDLLPTAGQRRRAGERLADLVRAAGFRTATGFVGTPLVTDALCATGHSDVAYRLLTQTGCPSWLYPVTVGATTVWERWDALAPDGSINPGAMTSFNHYALGAVADWLHRSVAGLAPAAPGYRELLVRPLPGPALTHASASHRTPYGMASVTWRRAGGRLTLRVTVPVGAGATVHVPGRVDPERVAHGEHTWEVPDPVVARTAPDEPTVRDLLDHEPFWRRVVEAATEVGIADGERRVAGRLARHLDEPAARLVDSITMGFAPHAEELRRRIGDFPY</sequence>
<feature type="domain" description="Alpha-L-rhamnosidase C-terminal" evidence="7">
    <location>
        <begin position="752"/>
        <end position="824"/>
    </location>
</feature>
<dbReference type="Pfam" id="PF17390">
    <property type="entry name" value="Bac_rhamnosid_C"/>
    <property type="match status" value="1"/>
</dbReference>
<dbReference type="InterPro" id="IPR016007">
    <property type="entry name" value="Alpha_rhamnosid"/>
</dbReference>
<evidence type="ECO:0000259" key="7">
    <source>
        <dbReference type="Pfam" id="PF17390"/>
    </source>
</evidence>
<dbReference type="InterPro" id="IPR035398">
    <property type="entry name" value="Bac_rhamnosid_C"/>
</dbReference>
<evidence type="ECO:0000256" key="1">
    <source>
        <dbReference type="ARBA" id="ARBA00001445"/>
    </source>
</evidence>
<dbReference type="PANTHER" id="PTHR33307:SF6">
    <property type="entry name" value="ALPHA-RHAMNOSIDASE (EUROFUNG)-RELATED"/>
    <property type="match status" value="1"/>
</dbReference>
<comment type="caution">
    <text evidence="8">The sequence shown here is derived from an EMBL/GenBank/DDBJ whole genome shotgun (WGS) entry which is preliminary data.</text>
</comment>
<dbReference type="InterPro" id="IPR008928">
    <property type="entry name" value="6-hairpin_glycosidase_sf"/>
</dbReference>
<feature type="domain" description="Alpha-L-rhamnosidase concanavalin-like" evidence="4">
    <location>
        <begin position="302"/>
        <end position="398"/>
    </location>
</feature>
<feature type="domain" description="Alpha-L-rhamnosidase six-hairpin glycosidase" evidence="6">
    <location>
        <begin position="404"/>
        <end position="750"/>
    </location>
</feature>
<dbReference type="Pfam" id="PF08531">
    <property type="entry name" value="Bac_rhamnosid_N"/>
    <property type="match status" value="1"/>
</dbReference>
<proteinExistence type="predicted"/>
<dbReference type="InterPro" id="IPR012341">
    <property type="entry name" value="6hp_glycosidase-like_sf"/>
</dbReference>
<evidence type="ECO:0000313" key="8">
    <source>
        <dbReference type="EMBL" id="OLF05610.1"/>
    </source>
</evidence>
<dbReference type="PANTHER" id="PTHR33307">
    <property type="entry name" value="ALPHA-RHAMNOSIDASE (EUROFUNG)"/>
    <property type="match status" value="1"/>
</dbReference>
<evidence type="ECO:0000256" key="3">
    <source>
        <dbReference type="ARBA" id="ARBA00022801"/>
    </source>
</evidence>
<dbReference type="InterPro" id="IPR013737">
    <property type="entry name" value="Bac_rhamnosid_N"/>
</dbReference>
<evidence type="ECO:0000259" key="4">
    <source>
        <dbReference type="Pfam" id="PF05592"/>
    </source>
</evidence>
<evidence type="ECO:0000256" key="2">
    <source>
        <dbReference type="ARBA" id="ARBA00012652"/>
    </source>
</evidence>
<organism evidence="8 9">
    <name type="scientific">Actinophytocola xinjiangensis</name>
    <dbReference type="NCBI Taxonomy" id="485602"/>
    <lineage>
        <taxon>Bacteria</taxon>
        <taxon>Bacillati</taxon>
        <taxon>Actinomycetota</taxon>
        <taxon>Actinomycetes</taxon>
        <taxon>Pseudonocardiales</taxon>
        <taxon>Pseudonocardiaceae</taxon>
    </lineage>
</organism>
<feature type="domain" description="Bacterial alpha-L-rhamnosidase N-terminal" evidence="5">
    <location>
        <begin position="129"/>
        <end position="291"/>
    </location>
</feature>
<dbReference type="InterPro" id="IPR013783">
    <property type="entry name" value="Ig-like_fold"/>
</dbReference>
<dbReference type="SUPFAM" id="SSF48208">
    <property type="entry name" value="Six-hairpin glycosidases"/>
    <property type="match status" value="1"/>
</dbReference>
<accession>A0A7Z1AUI4</accession>
<dbReference type="Gene3D" id="2.60.40.10">
    <property type="entry name" value="Immunoglobulins"/>
    <property type="match status" value="1"/>
</dbReference>
<dbReference type="EMBL" id="MSIF01000027">
    <property type="protein sequence ID" value="OLF05610.1"/>
    <property type="molecule type" value="Genomic_DNA"/>
</dbReference>
<dbReference type="Pfam" id="PF05592">
    <property type="entry name" value="Bac_rhamnosid"/>
    <property type="match status" value="1"/>
</dbReference>
<dbReference type="Gene3D" id="1.50.10.10">
    <property type="match status" value="1"/>
</dbReference>
<dbReference type="Gene3D" id="2.60.420.10">
    <property type="entry name" value="Maltose phosphorylase, domain 3"/>
    <property type="match status" value="1"/>
</dbReference>
<comment type="catalytic activity">
    <reaction evidence="1">
        <text>Hydrolysis of terminal non-reducing alpha-L-rhamnose residues in alpha-L-rhamnosides.</text>
        <dbReference type="EC" id="3.2.1.40"/>
    </reaction>
</comment>
<dbReference type="InterPro" id="IPR035396">
    <property type="entry name" value="Bac_rhamnosid6H"/>
</dbReference>
<dbReference type="RefSeq" id="WP_075137478.1">
    <property type="nucleotide sequence ID" value="NZ_MSIF01000027.1"/>
</dbReference>
<dbReference type="InterPro" id="IPR008902">
    <property type="entry name" value="Rhamnosid_concanavalin"/>
</dbReference>
<dbReference type="Pfam" id="PF17389">
    <property type="entry name" value="Bac_rhamnosid6H"/>
    <property type="match status" value="1"/>
</dbReference>
<name>A0A7Z1AUI4_9PSEU</name>
<keyword evidence="3" id="KW-0378">Hydrolase</keyword>
<dbReference type="Proteomes" id="UP000185696">
    <property type="component" value="Unassembled WGS sequence"/>
</dbReference>
<evidence type="ECO:0000259" key="5">
    <source>
        <dbReference type="Pfam" id="PF08531"/>
    </source>
</evidence>
<reference evidence="8 9" key="1">
    <citation type="submission" date="2016-12" db="EMBL/GenBank/DDBJ databases">
        <title>The draft genome sequence of Actinophytocola xinjiangensis.</title>
        <authorList>
            <person name="Wang W."/>
            <person name="Yuan L."/>
        </authorList>
    </citation>
    <scope>NUCLEOTIDE SEQUENCE [LARGE SCALE GENOMIC DNA]</scope>
    <source>
        <strain evidence="8 9">CGMCC 4.4663</strain>
    </source>
</reference>
<dbReference type="OrthoDB" id="9761045at2"/>
<dbReference type="EC" id="3.2.1.40" evidence="2"/>